<dbReference type="AlphaFoldDB" id="A0A1V9ZJY3"/>
<dbReference type="PANTHER" id="PTHR13308">
    <property type="entry name" value="NEDD4-BINDING PROTEIN 2-LIKE 1"/>
    <property type="match status" value="1"/>
</dbReference>
<dbReference type="EMBL" id="JNBR01000087">
    <property type="protein sequence ID" value="OQR98302.1"/>
    <property type="molecule type" value="Genomic_DNA"/>
</dbReference>
<sequence length="773" mass="83362">MSKRHQRETKKARSGSLEKQEIAAASKLSQRIFVKLLLDDPKLVAYANELKTTWQGVTAWAEDVDAASTAVVLVEASVFSGIQLEALQSALANYSVPKHCVDASFRLQVENSSNVAGKCLRLTLQLSDGFKVLLSKTGNDLQLKLQSLGIKAQNLWAPSKKLPRDLTLWSLDETTPRKSLHTDIQEINRQRHTDRLKLLTLVVTSDIATLSVFCPPPTPAPSVATGLDTATTALLEAHISFGGSQVVIMRGLPGSGKSTLSRHVLAMAAARGVTTAHCSADMLFETPSGYYHERSKLTEAHDMCKATFAAALAAGTAVVVVDNTHSMLWEYEGYIADATAAGYNVTVLEVPCADACMAQRMLFRNSHGVGADVSLRMFQRWEPHAPSPPTTHVCVPPRFSASDNRRALPLLLHETNDVYIAGVFLLPAAKAALLARFPPKHKNAVAEHMTLAFEPSSEYVDSLPWGARCHLRVISEHSDETGHCVRVEWASPEVPSAGQRVLHITLSFVPEASAVYSNALLARPDATVVDIANEDFIVDGVLGAALRPRAGPRGVKPQFLALPHGVEVARGRQLTLVHVTAGSPINGVVAAVERVAERGNLLVFVGPPALAAALEARQMHFHKAIDATDPWPSAHQVLAAHQDIARVVVLTPDVGAVPSLPLPVAVHRLEATPTWPHLTPQLGRRLYDSEIRSQIHAVWTAITGLNVPLLASATDDRIELPAGGTGDLQRLAVVLERELLMHATDRGDALDVVVSGAYTRALRITVSDSSRSS</sequence>
<evidence type="ECO:0000313" key="2">
    <source>
        <dbReference type="Proteomes" id="UP000243579"/>
    </source>
</evidence>
<dbReference type="InterPro" id="IPR027417">
    <property type="entry name" value="P-loop_NTPase"/>
</dbReference>
<dbReference type="InterPro" id="IPR026302">
    <property type="entry name" value="NEDD4-bd_p2"/>
</dbReference>
<dbReference type="Gene3D" id="3.40.50.300">
    <property type="entry name" value="P-loop containing nucleotide triphosphate hydrolases"/>
    <property type="match status" value="1"/>
</dbReference>
<dbReference type="STRING" id="1202772.A0A1V9ZJY3"/>
<comment type="caution">
    <text evidence="1">The sequence shown here is derived from an EMBL/GenBank/DDBJ whole genome shotgun (WGS) entry which is preliminary data.</text>
</comment>
<dbReference type="Proteomes" id="UP000243579">
    <property type="component" value="Unassembled WGS sequence"/>
</dbReference>
<dbReference type="Pfam" id="PF13671">
    <property type="entry name" value="AAA_33"/>
    <property type="match status" value="1"/>
</dbReference>
<protein>
    <recommendedName>
        <fullName evidence="3">tRNA ligase phosphodiesterase domain-containing protein</fullName>
    </recommendedName>
</protein>
<reference evidence="1 2" key="1">
    <citation type="journal article" date="2014" name="Genome Biol. Evol.">
        <title>The secreted proteins of Achlya hypogyna and Thraustotheca clavata identify the ancestral oomycete secretome and reveal gene acquisitions by horizontal gene transfer.</title>
        <authorList>
            <person name="Misner I."/>
            <person name="Blouin N."/>
            <person name="Leonard G."/>
            <person name="Richards T.A."/>
            <person name="Lane C.E."/>
        </authorList>
    </citation>
    <scope>NUCLEOTIDE SEQUENCE [LARGE SCALE GENOMIC DNA]</scope>
    <source>
        <strain evidence="1 2">ATCC 48635</strain>
    </source>
</reference>
<keyword evidence="2" id="KW-1185">Reference proteome</keyword>
<evidence type="ECO:0000313" key="1">
    <source>
        <dbReference type="EMBL" id="OQR98302.1"/>
    </source>
</evidence>
<evidence type="ECO:0008006" key="3">
    <source>
        <dbReference type="Google" id="ProtNLM"/>
    </source>
</evidence>
<dbReference type="SUPFAM" id="SSF52540">
    <property type="entry name" value="P-loop containing nucleoside triphosphate hydrolases"/>
    <property type="match status" value="1"/>
</dbReference>
<name>A0A1V9ZJY3_ACHHY</name>
<proteinExistence type="predicted"/>
<accession>A0A1V9ZJY3</accession>
<gene>
    <name evidence="1" type="ORF">ACHHYP_08743</name>
</gene>
<dbReference type="PANTHER" id="PTHR13308:SF40">
    <property type="entry name" value="NEDD4-BINDING PROTEIN 2-LIKE 1"/>
    <property type="match status" value="1"/>
</dbReference>
<organism evidence="1 2">
    <name type="scientific">Achlya hypogyna</name>
    <name type="common">Oomycete</name>
    <name type="synonym">Protoachlya hypogyna</name>
    <dbReference type="NCBI Taxonomy" id="1202772"/>
    <lineage>
        <taxon>Eukaryota</taxon>
        <taxon>Sar</taxon>
        <taxon>Stramenopiles</taxon>
        <taxon>Oomycota</taxon>
        <taxon>Saprolegniomycetes</taxon>
        <taxon>Saprolegniales</taxon>
        <taxon>Achlyaceae</taxon>
        <taxon>Achlya</taxon>
    </lineage>
</organism>
<dbReference type="OrthoDB" id="3231855at2759"/>